<evidence type="ECO:0000256" key="1">
    <source>
        <dbReference type="SAM" id="MobiDB-lite"/>
    </source>
</evidence>
<gene>
    <name evidence="4" type="primary">T_11</name>
    <name evidence="4" type="ORF">FJT64_008431</name>
</gene>
<dbReference type="InterPro" id="IPR048365">
    <property type="entry name" value="TNP-like_RNaseH_N"/>
</dbReference>
<name>A0A6A4VJR2_AMPAM</name>
<dbReference type="InterPro" id="IPR048366">
    <property type="entry name" value="TNP-like_GBD"/>
</dbReference>
<evidence type="ECO:0000259" key="2">
    <source>
        <dbReference type="Pfam" id="PF21787"/>
    </source>
</evidence>
<feature type="compositionally biased region" description="Basic and acidic residues" evidence="1">
    <location>
        <begin position="7"/>
        <end position="19"/>
    </location>
</feature>
<dbReference type="AlphaFoldDB" id="A0A6A4VJR2"/>
<dbReference type="Pfam" id="PF21788">
    <property type="entry name" value="TNP-like_GBD"/>
    <property type="match status" value="1"/>
</dbReference>
<evidence type="ECO:0000313" key="5">
    <source>
        <dbReference type="Proteomes" id="UP000440578"/>
    </source>
</evidence>
<evidence type="ECO:0000313" key="4">
    <source>
        <dbReference type="EMBL" id="KAF0293873.1"/>
    </source>
</evidence>
<feature type="domain" description="Transposable element P transposase-like GTP-binding insertion" evidence="3">
    <location>
        <begin position="310"/>
        <end position="422"/>
    </location>
</feature>
<dbReference type="OrthoDB" id="6627680at2759"/>
<organism evidence="4 5">
    <name type="scientific">Amphibalanus amphitrite</name>
    <name type="common">Striped barnacle</name>
    <name type="synonym">Balanus amphitrite</name>
    <dbReference type="NCBI Taxonomy" id="1232801"/>
    <lineage>
        <taxon>Eukaryota</taxon>
        <taxon>Metazoa</taxon>
        <taxon>Ecdysozoa</taxon>
        <taxon>Arthropoda</taxon>
        <taxon>Crustacea</taxon>
        <taxon>Multicrustacea</taxon>
        <taxon>Cirripedia</taxon>
        <taxon>Thoracica</taxon>
        <taxon>Thoracicalcarea</taxon>
        <taxon>Balanomorpha</taxon>
        <taxon>Balanoidea</taxon>
        <taxon>Balanidae</taxon>
        <taxon>Amphibalaninae</taxon>
        <taxon>Amphibalanus</taxon>
    </lineage>
</organism>
<comment type="caution">
    <text evidence="4">The sequence shown here is derived from an EMBL/GenBank/DDBJ whole genome shotgun (WGS) entry which is preliminary data.</text>
</comment>
<feature type="region of interest" description="Disordered" evidence="1">
    <location>
        <begin position="1"/>
        <end position="31"/>
    </location>
</feature>
<dbReference type="Proteomes" id="UP000440578">
    <property type="component" value="Unassembled WGS sequence"/>
</dbReference>
<evidence type="ECO:0000259" key="3">
    <source>
        <dbReference type="Pfam" id="PF21788"/>
    </source>
</evidence>
<proteinExistence type="predicted"/>
<keyword evidence="5" id="KW-1185">Reference proteome</keyword>
<dbReference type="Pfam" id="PF21787">
    <property type="entry name" value="TNP-like_RNaseH_N"/>
    <property type="match status" value="1"/>
</dbReference>
<sequence>MSQRRRTVLEEMPKKPKNEDPDDVSMEEEEQPAEVSVALEVDNGAEVTILTPLEEVARLQREVDRLRRVMEGQRRRWRRAKAILLRERNAAQKKAATLDALVKNGVLSKEQVRQATTGRRVCWSPKDVSKALGLRCISRKAYQFATSALRVPLPSISTLSRRTRAFQIAPGVMDAAVAVLEASAQGMTPLERLCVVCFDEMSVNGRYCYDSAADQLMAASKLQVLMVRGLCSKWKQPLYYEFDAAMTPEKLADIIARIESLGLQVVAAVSDMGPGNEAMWKKAGVTDSRSWITHPSDPERKLWVFADAPHLVKLVRTHTVDEKGGLVLPRGDGTTALLSRQCFLELLEVTRRELSPCHKLTHFHVEASGQATQRVYLAAQLFSNSVGKAMEMLLPRRQLQSEAILTVDKWFDTMNSRTRFDPRLERCGYGASPEAAAAQEAALRNMERLIRNTRKATPGHPGGRRSLLPFQRGILRSTASLRGLFADLRESTPELNYIMTSHVNQDCLENVFSQLRGMGGQNQHPDAVETRSRLRILLMAPSPLVAVSSRARAVQLEADEAFLTTETSLENLTNLAFRGLDFQVEDQALVDGATDETDMEQAFVASTAEEQPPSDATSSGSCSSELGIDREALAFVAGYVARKCSAIDPSLGCRTGEATPGAVPDRWLRVVSRGGLTVPSPRWMAVVEGFEVVFCLVMGDTVDKDPGIVRRLCDALAVKEPTLDRRIIRKLARTRMHIRVRWLNSAKADAAEKRRGVKQTHQHSV</sequence>
<accession>A0A6A4VJR2</accession>
<reference evidence="4 5" key="1">
    <citation type="submission" date="2019-07" db="EMBL/GenBank/DDBJ databases">
        <title>Draft genome assembly of a fouling barnacle, Amphibalanus amphitrite (Darwin, 1854): The first reference genome for Thecostraca.</title>
        <authorList>
            <person name="Kim W."/>
        </authorList>
    </citation>
    <scope>NUCLEOTIDE SEQUENCE [LARGE SCALE GENOMIC DNA]</scope>
    <source>
        <strain evidence="4">SNU_AA5</strain>
        <tissue evidence="4">Soma without cirri and trophi</tissue>
    </source>
</reference>
<feature type="compositionally biased region" description="Acidic residues" evidence="1">
    <location>
        <begin position="20"/>
        <end position="31"/>
    </location>
</feature>
<feature type="domain" description="Transposable element P transposase-like RNase H" evidence="2">
    <location>
        <begin position="169"/>
        <end position="283"/>
    </location>
</feature>
<protein>
    <submittedName>
        <fullName evidence="4">Transposable element P transposase</fullName>
    </submittedName>
</protein>
<dbReference type="EMBL" id="VIIS01001717">
    <property type="protein sequence ID" value="KAF0293873.1"/>
    <property type="molecule type" value="Genomic_DNA"/>
</dbReference>